<evidence type="ECO:0000256" key="1">
    <source>
        <dbReference type="SAM" id="MobiDB-lite"/>
    </source>
</evidence>
<dbReference type="EMBL" id="VZZY01008837">
    <property type="protein sequence ID" value="NXW57643.1"/>
    <property type="molecule type" value="Genomic_DNA"/>
</dbReference>
<gene>
    <name evidence="2" type="primary">Prune2_0</name>
    <name evidence="2" type="ORF">EURGUL_R15052</name>
</gene>
<feature type="non-terminal residue" evidence="2">
    <location>
        <position position="653"/>
    </location>
</feature>
<dbReference type="AlphaFoldDB" id="A0A7L4D883"/>
<sequence>MSKEAGFDSECQLVMQKVETQSERGSPQDYEQGKTDESYKLISSNTQETAEFAILEEYGLENKLVTDPTQSDEITNEVLELTSLDLKDTFHESFTSVSHQGTPTDTVQIATSQMQLVPMDFALPHRGEESLKEISALAEAGQYSDIDHIAVTSEELDMSEECVDEPETRVEHDIRNTSVINVSASTCGGMNILAVVDREAAGGESTDKQIFFPKTFLPSGNEGHESDSNNQLVKESEDVIENDAFVFKEMPSAQSSVVCTPSSYVFCDAEPSCNRECVKDELLFQQPFCDSVSLEKPLPLSTPLESAEGILMTEDGNIQDHMSETSTECLQENHTSIPSLSKSEITLGPSEIAIRKSEAETTVLNSPAGGDKRSPDAGAVSLLRRENKMRNSSESPEMRSTEVKDDVRMQVHRDPASLDMDYILVTKEENIPSTKDTQERNGNYFAFQEANVAEQTKSHEDFSMGSLDTFQPISITDEREDHTVRGIGWDSVCLEERSSSDVPQKLDDERRSQESFGQDEGWIILGQNEVSDIPPEEISVQSEMSKSESGPSGKEITAVVAQELILDTWPEFHIETPLQKSFEHEACSPSDSLTTKDKSLGIAGTHVLQVVGADGTREANSQQRHRSNVAKEQEKKEETVLLNSERELSQKSG</sequence>
<evidence type="ECO:0000313" key="2">
    <source>
        <dbReference type="EMBL" id="NXW57643.1"/>
    </source>
</evidence>
<protein>
    <submittedName>
        <fullName evidence="2">PRUN2 protein</fullName>
    </submittedName>
</protein>
<keyword evidence="3" id="KW-1185">Reference proteome</keyword>
<dbReference type="OrthoDB" id="19923at2759"/>
<feature type="non-terminal residue" evidence="2">
    <location>
        <position position="1"/>
    </location>
</feature>
<dbReference type="Proteomes" id="UP000541249">
    <property type="component" value="Unassembled WGS sequence"/>
</dbReference>
<evidence type="ECO:0000313" key="3">
    <source>
        <dbReference type="Proteomes" id="UP000541249"/>
    </source>
</evidence>
<reference evidence="2 3" key="1">
    <citation type="submission" date="2019-09" db="EMBL/GenBank/DDBJ databases">
        <title>Bird 10,000 Genomes (B10K) Project - Family phase.</title>
        <authorList>
            <person name="Zhang G."/>
        </authorList>
    </citation>
    <scope>NUCLEOTIDE SEQUENCE [LARGE SCALE GENOMIC DNA]</scope>
    <source>
        <strain evidence="2">B10K-DU-002-51</strain>
        <tissue evidence="2">Muscle</tissue>
    </source>
</reference>
<name>A0A7L4D883_9AVES</name>
<comment type="caution">
    <text evidence="2">The sequence shown here is derived from an EMBL/GenBank/DDBJ whole genome shotgun (WGS) entry which is preliminary data.</text>
</comment>
<proteinExistence type="predicted"/>
<feature type="region of interest" description="Disordered" evidence="1">
    <location>
        <begin position="614"/>
        <end position="653"/>
    </location>
</feature>
<organism evidence="2 3">
    <name type="scientific">Eurystomus gularis</name>
    <dbReference type="NCBI Taxonomy" id="325343"/>
    <lineage>
        <taxon>Eukaryota</taxon>
        <taxon>Metazoa</taxon>
        <taxon>Chordata</taxon>
        <taxon>Craniata</taxon>
        <taxon>Vertebrata</taxon>
        <taxon>Euteleostomi</taxon>
        <taxon>Archelosauria</taxon>
        <taxon>Archosauria</taxon>
        <taxon>Dinosauria</taxon>
        <taxon>Saurischia</taxon>
        <taxon>Theropoda</taxon>
        <taxon>Coelurosauria</taxon>
        <taxon>Aves</taxon>
        <taxon>Neognathae</taxon>
        <taxon>Neoaves</taxon>
        <taxon>Telluraves</taxon>
        <taxon>Coraciimorphae</taxon>
        <taxon>Coraciiformes</taxon>
        <taxon>Coraciidae</taxon>
        <taxon>Eurystomus</taxon>
    </lineage>
</organism>
<feature type="region of interest" description="Disordered" evidence="1">
    <location>
        <begin position="18"/>
        <end position="37"/>
    </location>
</feature>
<accession>A0A7L4D883</accession>
<feature type="compositionally biased region" description="Basic and acidic residues" evidence="1">
    <location>
        <begin position="629"/>
        <end position="653"/>
    </location>
</feature>